<dbReference type="PANTHER" id="PTHR30157:SF0">
    <property type="entry name" value="NADPH-DEPENDENT FERRIC-CHELATE REDUCTASE"/>
    <property type="match status" value="1"/>
</dbReference>
<dbReference type="SUPFAM" id="SSF63380">
    <property type="entry name" value="Riboflavin synthase domain-like"/>
    <property type="match status" value="1"/>
</dbReference>
<name>A0ABS5A8H5_9PSEU</name>
<sequence length="272" mass="30187">MSTEASPAVRPYTIFEVTVRRIRQLTPSVRLFTFTGPALTGFATGGNDQRCKIFFPRPERADFVLPAGGDWYQAYLEMDPAVRPPMRTYTIRRFDPERREVDVEFVLHGDTGPASYWALRAEVGDPVAICGPDARHFPVLGNEFCPPEGTDYYLLCGDETALPAMMSIVDALGPGERAVVYAELPEAADAREVRSLGEVEVHWLPRQPGQRAGEALLPAVTAAPLPEGVPYAWLAGESGLVKRLRRHLVQGLGVDRKRVFFSGYWRVGEVLE</sequence>
<protein>
    <submittedName>
        <fullName evidence="2">NADPH-dependent ferric siderophore reductase</fullName>
    </submittedName>
</protein>
<evidence type="ECO:0000313" key="2">
    <source>
        <dbReference type="EMBL" id="MBP2472524.1"/>
    </source>
</evidence>
<accession>A0ABS5A8H5</accession>
<dbReference type="CDD" id="cd06193">
    <property type="entry name" value="siderophore_interacting"/>
    <property type="match status" value="1"/>
</dbReference>
<dbReference type="Proteomes" id="UP001519363">
    <property type="component" value="Unassembled WGS sequence"/>
</dbReference>
<comment type="caution">
    <text evidence="2">The sequence shown here is derived from an EMBL/GenBank/DDBJ whole genome shotgun (WGS) entry which is preliminary data.</text>
</comment>
<dbReference type="InterPro" id="IPR007037">
    <property type="entry name" value="SIP_rossman_dom"/>
</dbReference>
<dbReference type="Pfam" id="PF08021">
    <property type="entry name" value="FAD_binding_9"/>
    <property type="match status" value="1"/>
</dbReference>
<keyword evidence="3" id="KW-1185">Reference proteome</keyword>
<dbReference type="Gene3D" id="3.40.50.80">
    <property type="entry name" value="Nucleotide-binding domain of ferredoxin-NADP reductase (FNR) module"/>
    <property type="match status" value="1"/>
</dbReference>
<proteinExistence type="predicted"/>
<dbReference type="InterPro" id="IPR039261">
    <property type="entry name" value="FNR_nucleotide-bd"/>
</dbReference>
<organism evidence="2 3">
    <name type="scientific">Crossiella equi</name>
    <dbReference type="NCBI Taxonomy" id="130796"/>
    <lineage>
        <taxon>Bacteria</taxon>
        <taxon>Bacillati</taxon>
        <taxon>Actinomycetota</taxon>
        <taxon>Actinomycetes</taxon>
        <taxon>Pseudonocardiales</taxon>
        <taxon>Pseudonocardiaceae</taxon>
        <taxon>Crossiella</taxon>
    </lineage>
</organism>
<dbReference type="Gene3D" id="2.40.30.10">
    <property type="entry name" value="Translation factors"/>
    <property type="match status" value="1"/>
</dbReference>
<dbReference type="InterPro" id="IPR017938">
    <property type="entry name" value="Riboflavin_synthase-like_b-brl"/>
</dbReference>
<gene>
    <name evidence="2" type="ORF">JOF53_001396</name>
</gene>
<dbReference type="EMBL" id="JAGIOO010000001">
    <property type="protein sequence ID" value="MBP2472524.1"/>
    <property type="molecule type" value="Genomic_DNA"/>
</dbReference>
<evidence type="ECO:0000259" key="1">
    <source>
        <dbReference type="PROSITE" id="PS51384"/>
    </source>
</evidence>
<dbReference type="InterPro" id="IPR017927">
    <property type="entry name" value="FAD-bd_FR_type"/>
</dbReference>
<dbReference type="InterPro" id="IPR039374">
    <property type="entry name" value="SIP_fam"/>
</dbReference>
<dbReference type="Pfam" id="PF04954">
    <property type="entry name" value="SIP"/>
    <property type="match status" value="1"/>
</dbReference>
<feature type="domain" description="FAD-binding FR-type" evidence="1">
    <location>
        <begin position="12"/>
        <end position="139"/>
    </location>
</feature>
<dbReference type="PROSITE" id="PS51384">
    <property type="entry name" value="FAD_FR"/>
    <property type="match status" value="1"/>
</dbReference>
<dbReference type="RefSeq" id="WP_209706487.1">
    <property type="nucleotide sequence ID" value="NZ_JAGIOO010000001.1"/>
</dbReference>
<reference evidence="2 3" key="1">
    <citation type="submission" date="2021-03" db="EMBL/GenBank/DDBJ databases">
        <title>Sequencing the genomes of 1000 actinobacteria strains.</title>
        <authorList>
            <person name="Klenk H.-P."/>
        </authorList>
    </citation>
    <scope>NUCLEOTIDE SEQUENCE [LARGE SCALE GENOMIC DNA]</scope>
    <source>
        <strain evidence="2 3">DSM 44580</strain>
    </source>
</reference>
<evidence type="ECO:0000313" key="3">
    <source>
        <dbReference type="Proteomes" id="UP001519363"/>
    </source>
</evidence>
<dbReference type="InterPro" id="IPR013113">
    <property type="entry name" value="SIP_FAD-bd"/>
</dbReference>
<dbReference type="PANTHER" id="PTHR30157">
    <property type="entry name" value="FERRIC REDUCTASE, NADPH-DEPENDENT"/>
    <property type="match status" value="1"/>
</dbReference>